<reference evidence="2 3" key="1">
    <citation type="submission" date="2020-02" db="EMBL/GenBank/DDBJ databases">
        <title>Complete genome of Muricauda sp. 501str8.</title>
        <authorList>
            <person name="Dong B."/>
            <person name="Zhu S."/>
            <person name="Yang J."/>
            <person name="Chen J."/>
        </authorList>
    </citation>
    <scope>NUCLEOTIDE SEQUENCE [LARGE SCALE GENOMIC DNA]</scope>
    <source>
        <strain evidence="2 3">501str8</strain>
    </source>
</reference>
<dbReference type="RefSeq" id="WP_166247959.1">
    <property type="nucleotide sequence ID" value="NZ_CP049616.1"/>
</dbReference>
<feature type="transmembrane region" description="Helical" evidence="1">
    <location>
        <begin position="35"/>
        <end position="59"/>
    </location>
</feature>
<dbReference type="KEGG" id="mut:GVT53_06940"/>
<gene>
    <name evidence="2" type="ORF">GVT53_06940</name>
</gene>
<keyword evidence="1" id="KW-0472">Membrane</keyword>
<keyword evidence="3" id="KW-1185">Reference proteome</keyword>
<protein>
    <submittedName>
        <fullName evidence="2">Uncharacterized protein</fullName>
    </submittedName>
</protein>
<dbReference type="AlphaFoldDB" id="A0A6G7J190"/>
<dbReference type="EMBL" id="CP049616">
    <property type="protein sequence ID" value="QII44420.1"/>
    <property type="molecule type" value="Genomic_DNA"/>
</dbReference>
<accession>A0A6G7J190</accession>
<organism evidence="2 3">
    <name type="scientific">Flagellimonas oceani</name>
    <dbReference type="NCBI Taxonomy" id="2698672"/>
    <lineage>
        <taxon>Bacteria</taxon>
        <taxon>Pseudomonadati</taxon>
        <taxon>Bacteroidota</taxon>
        <taxon>Flavobacteriia</taxon>
        <taxon>Flavobacteriales</taxon>
        <taxon>Flavobacteriaceae</taxon>
        <taxon>Flagellimonas</taxon>
    </lineage>
</organism>
<keyword evidence="1" id="KW-0812">Transmembrane</keyword>
<evidence type="ECO:0000313" key="2">
    <source>
        <dbReference type="EMBL" id="QII44420.1"/>
    </source>
</evidence>
<evidence type="ECO:0000256" key="1">
    <source>
        <dbReference type="SAM" id="Phobius"/>
    </source>
</evidence>
<evidence type="ECO:0000313" key="3">
    <source>
        <dbReference type="Proteomes" id="UP000502928"/>
    </source>
</evidence>
<sequence>MAITIFGLFIAWVLSLFIKDEIAETPMETFDHNMLLQSIILAILLIVILGQLVYFFNLLRGFISNQKKQF</sequence>
<proteinExistence type="predicted"/>
<dbReference type="Proteomes" id="UP000502928">
    <property type="component" value="Chromosome"/>
</dbReference>
<name>A0A6G7J190_9FLAO</name>
<keyword evidence="1" id="KW-1133">Transmembrane helix</keyword>